<evidence type="ECO:0000313" key="1">
    <source>
        <dbReference type="EMBL" id="PPR84698.1"/>
    </source>
</evidence>
<evidence type="ECO:0000313" key="2">
    <source>
        <dbReference type="Proteomes" id="UP000239757"/>
    </source>
</evidence>
<reference evidence="1 2" key="1">
    <citation type="submission" date="2015-01" db="EMBL/GenBank/DDBJ databases">
        <title>Genome of allotetraploid Gossypium barbadense reveals genomic plasticity and fiber elongation in cotton evolution.</title>
        <authorList>
            <person name="Chen X."/>
            <person name="Liu X."/>
            <person name="Zhao B."/>
            <person name="Zheng H."/>
            <person name="Hu Y."/>
            <person name="Lu G."/>
            <person name="Yang C."/>
            <person name="Chen J."/>
            <person name="Shan C."/>
            <person name="Zhang L."/>
            <person name="Zhou Y."/>
            <person name="Wang L."/>
            <person name="Guo W."/>
            <person name="Bai Y."/>
            <person name="Ruan J."/>
            <person name="Shangguan X."/>
            <person name="Mao Y."/>
            <person name="Jiang J."/>
            <person name="Zhu Y."/>
            <person name="Lei J."/>
            <person name="Kang H."/>
            <person name="Chen S."/>
            <person name="He X."/>
            <person name="Wang R."/>
            <person name="Wang Y."/>
            <person name="Chen J."/>
            <person name="Wang L."/>
            <person name="Yu S."/>
            <person name="Wang B."/>
            <person name="Wei J."/>
            <person name="Song S."/>
            <person name="Lu X."/>
            <person name="Gao Z."/>
            <person name="Gu W."/>
            <person name="Deng X."/>
            <person name="Ma D."/>
            <person name="Wang S."/>
            <person name="Liang W."/>
            <person name="Fang L."/>
            <person name="Cai C."/>
            <person name="Zhu X."/>
            <person name="Zhou B."/>
            <person name="Zhang Y."/>
            <person name="Chen Z."/>
            <person name="Xu S."/>
            <person name="Zhu R."/>
            <person name="Wang S."/>
            <person name="Zhang T."/>
            <person name="Zhao G."/>
        </authorList>
    </citation>
    <scope>NUCLEOTIDE SEQUENCE [LARGE SCALE GENOMIC DNA]</scope>
    <source>
        <strain evidence="2">cv. Xinhai21</strain>
        <tissue evidence="1">Leaf</tissue>
    </source>
</reference>
<dbReference type="Proteomes" id="UP000239757">
    <property type="component" value="Unassembled WGS sequence"/>
</dbReference>
<accession>A0A2P5W0T9</accession>
<protein>
    <submittedName>
        <fullName evidence="1">Uncharacterized protein</fullName>
    </submittedName>
</protein>
<dbReference type="EMBL" id="KZ669729">
    <property type="protein sequence ID" value="PPR84698.1"/>
    <property type="molecule type" value="Genomic_DNA"/>
</dbReference>
<name>A0A2P5W0T9_GOSBA</name>
<organism evidence="1 2">
    <name type="scientific">Gossypium barbadense</name>
    <name type="common">Sea Island cotton</name>
    <name type="synonym">Hibiscus barbadensis</name>
    <dbReference type="NCBI Taxonomy" id="3634"/>
    <lineage>
        <taxon>Eukaryota</taxon>
        <taxon>Viridiplantae</taxon>
        <taxon>Streptophyta</taxon>
        <taxon>Embryophyta</taxon>
        <taxon>Tracheophyta</taxon>
        <taxon>Spermatophyta</taxon>
        <taxon>Magnoliopsida</taxon>
        <taxon>eudicotyledons</taxon>
        <taxon>Gunneridae</taxon>
        <taxon>Pentapetalae</taxon>
        <taxon>rosids</taxon>
        <taxon>malvids</taxon>
        <taxon>Malvales</taxon>
        <taxon>Malvaceae</taxon>
        <taxon>Malvoideae</taxon>
        <taxon>Gossypium</taxon>
    </lineage>
</organism>
<gene>
    <name evidence="1" type="ORF">GOBAR_AA36014</name>
</gene>
<proteinExistence type="predicted"/>
<dbReference type="AlphaFoldDB" id="A0A2P5W0T9"/>
<sequence>MNEFLELEFWRIIGVRLEEDTSVVVELWSWPSRTWQLWRTFPGGVFSSYARMSFGALSDYDKIRNSLRGILKHNYS</sequence>